<gene>
    <name evidence="2" type="primary">umuD</name>
    <name evidence="2" type="ORF">LSO60_16790</name>
</gene>
<proteinExistence type="predicted"/>
<protein>
    <submittedName>
        <fullName evidence="2">Translesion error-prone DNA polymerase V autoproteolytic subunit</fullName>
        <ecNumber evidence="2">2.7.7.7</ecNumber>
    </submittedName>
</protein>
<dbReference type="SUPFAM" id="SSF51306">
    <property type="entry name" value="LexA/Signal peptidase"/>
    <property type="match status" value="1"/>
</dbReference>
<dbReference type="PANTHER" id="PTHR33516">
    <property type="entry name" value="LEXA REPRESSOR"/>
    <property type="match status" value="1"/>
</dbReference>
<dbReference type="EMBL" id="CP089052">
    <property type="protein sequence ID" value="UYF73639.1"/>
    <property type="molecule type" value="Genomic_DNA"/>
</dbReference>
<dbReference type="InterPro" id="IPR039418">
    <property type="entry name" value="LexA-like"/>
</dbReference>
<dbReference type="EC" id="2.7.7.7" evidence="2"/>
<accession>A0AA46NUS3</accession>
<evidence type="ECO:0000313" key="2">
    <source>
        <dbReference type="EMBL" id="UYF73639.1"/>
    </source>
</evidence>
<evidence type="ECO:0000313" key="3">
    <source>
        <dbReference type="Proteomes" id="UP001164064"/>
    </source>
</evidence>
<keyword evidence="2" id="KW-0614">Plasmid</keyword>
<dbReference type="RefSeq" id="WP_228719715.1">
    <property type="nucleotide sequence ID" value="NZ_CP089052.1"/>
</dbReference>
<dbReference type="GO" id="GO:0003887">
    <property type="term" value="F:DNA-directed DNA polymerase activity"/>
    <property type="evidence" value="ECO:0007669"/>
    <property type="project" value="UniProtKB-EC"/>
</dbReference>
<dbReference type="AlphaFoldDB" id="A0AA46NUS3"/>
<evidence type="ECO:0000259" key="1">
    <source>
        <dbReference type="Pfam" id="PF00717"/>
    </source>
</evidence>
<geneLocation type="plasmid" evidence="2 3">
    <name>pRIVM_C010559_1</name>
</geneLocation>
<dbReference type="PANTHER" id="PTHR33516:SF2">
    <property type="entry name" value="LEXA REPRESSOR-RELATED"/>
    <property type="match status" value="1"/>
</dbReference>
<dbReference type="NCBIfam" id="NF007621">
    <property type="entry name" value="PRK10276.1"/>
    <property type="match status" value="1"/>
</dbReference>
<reference evidence="2" key="1">
    <citation type="journal article" date="2022" name="J Glob Antimicrob Resist">
        <title>Comparative analysis of IMP-4- and OXA-58-containing plasmids of three carbapenemase-producing Acinetobacter ursingii strains in the Netherlands.</title>
        <authorList>
            <person name="Hendrickx A.P.A."/>
            <person name="Schade R.P."/>
            <person name="Landman F."/>
            <person name="Bosch T."/>
            <person name="Schouls L.M."/>
            <person name="van Dijk K."/>
        </authorList>
    </citation>
    <scope>NUCLEOTIDE SEQUENCE</scope>
    <source>
        <strain evidence="2">RIVM_C010559</strain>
    </source>
</reference>
<dbReference type="InterPro" id="IPR015927">
    <property type="entry name" value="Peptidase_S24_S26A/B/C"/>
</dbReference>
<keyword evidence="2" id="KW-0548">Nucleotidyltransferase</keyword>
<dbReference type="Gene3D" id="2.10.109.10">
    <property type="entry name" value="Umud Fragment, subunit A"/>
    <property type="match status" value="1"/>
</dbReference>
<sequence>MFITSFEEQNITYRSCSNLRIHLSFSGANKKISDILDLEHVKSNSLLQIPIAAELLSAGFASPAQDFIEKSVDLNEMLITNEYSTFIGKVGSRSMLNAGIDINDKLIIDRSFDAKHLDIIVAQLETDFTVKRLMITKQMSAGEINEIFGPDAKSIPPVWLKAENQEHSHIFLKPEQELIVWGVVTYIIKDARK</sequence>
<dbReference type="InterPro" id="IPR050077">
    <property type="entry name" value="LexA_repressor"/>
</dbReference>
<dbReference type="InterPro" id="IPR036286">
    <property type="entry name" value="LexA/Signal_pep-like_sf"/>
</dbReference>
<dbReference type="Pfam" id="PF00717">
    <property type="entry name" value="Peptidase_S24"/>
    <property type="match status" value="1"/>
</dbReference>
<dbReference type="CDD" id="cd06529">
    <property type="entry name" value="S24_LexA-like"/>
    <property type="match status" value="1"/>
</dbReference>
<keyword evidence="2" id="KW-0808">Transferase</keyword>
<name>A0AA46NUS3_9GAMM</name>
<dbReference type="Proteomes" id="UP001164064">
    <property type="component" value="Plasmid pRIVM_C010559_1"/>
</dbReference>
<feature type="domain" description="Peptidase S24/S26A/S26B/S26C" evidence="1">
    <location>
        <begin position="55"/>
        <end position="136"/>
    </location>
</feature>
<organism evidence="2 3">
    <name type="scientific">Acinetobacter ursingii</name>
    <dbReference type="NCBI Taxonomy" id="108980"/>
    <lineage>
        <taxon>Bacteria</taxon>
        <taxon>Pseudomonadati</taxon>
        <taxon>Pseudomonadota</taxon>
        <taxon>Gammaproteobacteria</taxon>
        <taxon>Moraxellales</taxon>
        <taxon>Moraxellaceae</taxon>
        <taxon>Acinetobacter</taxon>
    </lineage>
</organism>